<gene>
    <name evidence="1" type="ORF">AMAG_09501</name>
</gene>
<dbReference type="OrthoDB" id="10529506at2759"/>
<dbReference type="Proteomes" id="UP000054350">
    <property type="component" value="Unassembled WGS sequence"/>
</dbReference>
<dbReference type="AlphaFoldDB" id="A0A0L0SQ38"/>
<reference evidence="2" key="2">
    <citation type="submission" date="2009-11" db="EMBL/GenBank/DDBJ databases">
        <title>The Genome Sequence of Allomyces macrogynus strain ATCC 38327.</title>
        <authorList>
            <consortium name="The Broad Institute Genome Sequencing Platform"/>
            <person name="Russ C."/>
            <person name="Cuomo C."/>
            <person name="Shea T."/>
            <person name="Young S.K."/>
            <person name="Zeng Q."/>
            <person name="Koehrsen M."/>
            <person name="Haas B."/>
            <person name="Borodovsky M."/>
            <person name="Guigo R."/>
            <person name="Alvarado L."/>
            <person name="Berlin A."/>
            <person name="Borenstein D."/>
            <person name="Chen Z."/>
            <person name="Engels R."/>
            <person name="Freedman E."/>
            <person name="Gellesch M."/>
            <person name="Goldberg J."/>
            <person name="Griggs A."/>
            <person name="Gujja S."/>
            <person name="Heiman D."/>
            <person name="Hepburn T."/>
            <person name="Howarth C."/>
            <person name="Jen D."/>
            <person name="Larson L."/>
            <person name="Lewis B."/>
            <person name="Mehta T."/>
            <person name="Park D."/>
            <person name="Pearson M."/>
            <person name="Roberts A."/>
            <person name="Saif S."/>
            <person name="Shenoy N."/>
            <person name="Sisk P."/>
            <person name="Stolte C."/>
            <person name="Sykes S."/>
            <person name="Walk T."/>
            <person name="White J."/>
            <person name="Yandava C."/>
            <person name="Burger G."/>
            <person name="Gray M.W."/>
            <person name="Holland P.W.H."/>
            <person name="King N."/>
            <person name="Lang F.B.F."/>
            <person name="Roger A.J."/>
            <person name="Ruiz-Trillo I."/>
            <person name="Lander E."/>
            <person name="Nusbaum C."/>
        </authorList>
    </citation>
    <scope>NUCLEOTIDE SEQUENCE [LARGE SCALE GENOMIC DNA]</scope>
    <source>
        <strain evidence="2">ATCC 38327</strain>
    </source>
</reference>
<evidence type="ECO:0000313" key="2">
    <source>
        <dbReference type="Proteomes" id="UP000054350"/>
    </source>
</evidence>
<dbReference type="VEuPathDB" id="FungiDB:AMAG_09501"/>
<accession>A0A0L0SQ38</accession>
<reference evidence="1 2" key="1">
    <citation type="submission" date="2009-11" db="EMBL/GenBank/DDBJ databases">
        <title>Annotation of Allomyces macrogynus ATCC 38327.</title>
        <authorList>
            <consortium name="The Broad Institute Genome Sequencing Platform"/>
            <person name="Russ C."/>
            <person name="Cuomo C."/>
            <person name="Burger G."/>
            <person name="Gray M.W."/>
            <person name="Holland P.W.H."/>
            <person name="King N."/>
            <person name="Lang F.B.F."/>
            <person name="Roger A.J."/>
            <person name="Ruiz-Trillo I."/>
            <person name="Young S.K."/>
            <person name="Zeng Q."/>
            <person name="Gargeya S."/>
            <person name="Fitzgerald M."/>
            <person name="Haas B."/>
            <person name="Abouelleil A."/>
            <person name="Alvarado L."/>
            <person name="Arachchi H.M."/>
            <person name="Berlin A."/>
            <person name="Chapman S.B."/>
            <person name="Gearin G."/>
            <person name="Goldberg J."/>
            <person name="Griggs A."/>
            <person name="Gujja S."/>
            <person name="Hansen M."/>
            <person name="Heiman D."/>
            <person name="Howarth C."/>
            <person name="Larimer J."/>
            <person name="Lui A."/>
            <person name="MacDonald P.J.P."/>
            <person name="McCowen C."/>
            <person name="Montmayeur A."/>
            <person name="Murphy C."/>
            <person name="Neiman D."/>
            <person name="Pearson M."/>
            <person name="Priest M."/>
            <person name="Roberts A."/>
            <person name="Saif S."/>
            <person name="Shea T."/>
            <person name="Sisk P."/>
            <person name="Stolte C."/>
            <person name="Sykes S."/>
            <person name="Wortman J."/>
            <person name="Nusbaum C."/>
            <person name="Birren B."/>
        </authorList>
    </citation>
    <scope>NUCLEOTIDE SEQUENCE [LARGE SCALE GENOMIC DNA]</scope>
    <source>
        <strain evidence="1 2">ATCC 38327</strain>
    </source>
</reference>
<proteinExistence type="predicted"/>
<name>A0A0L0SQ38_ALLM3</name>
<organism evidence="1 2">
    <name type="scientific">Allomyces macrogynus (strain ATCC 38327)</name>
    <name type="common">Allomyces javanicus var. macrogynus</name>
    <dbReference type="NCBI Taxonomy" id="578462"/>
    <lineage>
        <taxon>Eukaryota</taxon>
        <taxon>Fungi</taxon>
        <taxon>Fungi incertae sedis</taxon>
        <taxon>Blastocladiomycota</taxon>
        <taxon>Blastocladiomycetes</taxon>
        <taxon>Blastocladiales</taxon>
        <taxon>Blastocladiaceae</taxon>
        <taxon>Allomyces</taxon>
    </lineage>
</organism>
<keyword evidence="2" id="KW-1185">Reference proteome</keyword>
<sequence length="184" mass="20768">MVELARHMPPLSLTGSLGARGWVVLAPAPPATLMHFDMTWVEFEKDADQPTRQAPEDQDAEPLYQAVSMQLHKLEHFGLREFDRGFTDRGVAAAVRVLPPSTRSVVTDIARIEWIREHQKGRKGPRCDLVRMQVMDVRTVKAPHSSPLLKQVVDKRIDALCKLHGWKVEDAQVSTAEATAWCKR</sequence>
<dbReference type="EMBL" id="GG745344">
    <property type="protein sequence ID" value="KNE64484.1"/>
    <property type="molecule type" value="Genomic_DNA"/>
</dbReference>
<protein>
    <submittedName>
        <fullName evidence="1">Uncharacterized protein</fullName>
    </submittedName>
</protein>
<evidence type="ECO:0000313" key="1">
    <source>
        <dbReference type="EMBL" id="KNE64484.1"/>
    </source>
</evidence>